<dbReference type="SUPFAM" id="SSF158745">
    <property type="entry name" value="LanC-like"/>
    <property type="match status" value="1"/>
</dbReference>
<reference evidence="2" key="1">
    <citation type="submission" date="2019-08" db="EMBL/GenBank/DDBJ databases">
        <title>Complete genome sequence of a mangrove-derived Streptomyces xiamenensis.</title>
        <authorList>
            <person name="Xu J."/>
        </authorList>
    </citation>
    <scope>NUCLEOTIDE SEQUENCE</scope>
    <source>
        <strain evidence="2">318</strain>
    </source>
</reference>
<dbReference type="PRINTS" id="PR01955">
    <property type="entry name" value="LANCFRANKIA"/>
</dbReference>
<dbReference type="SMART" id="SM01260">
    <property type="entry name" value="LANC_like"/>
    <property type="match status" value="1"/>
</dbReference>
<gene>
    <name evidence="2" type="ORF">SXIM_36760</name>
</gene>
<dbReference type="Pfam" id="PF05147">
    <property type="entry name" value="LANC_like"/>
    <property type="match status" value="1"/>
</dbReference>
<protein>
    <submittedName>
        <fullName evidence="2">Lanthionine synthetase c-like protein</fullName>
    </submittedName>
</protein>
<feature type="binding site" evidence="1">
    <location>
        <position position="344"/>
    </location>
    <ligand>
        <name>Zn(2+)</name>
        <dbReference type="ChEBI" id="CHEBI:29105"/>
    </ligand>
</feature>
<dbReference type="GO" id="GO:0046872">
    <property type="term" value="F:metal ion binding"/>
    <property type="evidence" value="ECO:0007669"/>
    <property type="project" value="UniProtKB-KW"/>
</dbReference>
<dbReference type="Gene3D" id="1.50.10.20">
    <property type="match status" value="1"/>
</dbReference>
<keyword evidence="3" id="KW-1185">Reference proteome</keyword>
<keyword evidence="1" id="KW-0479">Metal-binding</keyword>
<dbReference type="AlphaFoldDB" id="A0A0F7FXC0"/>
<dbReference type="HOGENOM" id="CLU_049438_0_1_11"/>
<dbReference type="CDD" id="cd04793">
    <property type="entry name" value="LanC"/>
    <property type="match status" value="1"/>
</dbReference>
<dbReference type="KEGG" id="sxi:SXIM_36760"/>
<evidence type="ECO:0000313" key="2">
    <source>
        <dbReference type="EMBL" id="AKG45060.1"/>
    </source>
</evidence>
<evidence type="ECO:0000256" key="1">
    <source>
        <dbReference type="PIRSR" id="PIRSR607822-1"/>
    </source>
</evidence>
<proteinExistence type="predicted"/>
<name>A0A0F7FXC0_9ACTN</name>
<feature type="binding site" evidence="1">
    <location>
        <position position="343"/>
    </location>
    <ligand>
        <name>Zn(2+)</name>
        <dbReference type="ChEBI" id="CHEBI:29105"/>
    </ligand>
</feature>
<evidence type="ECO:0000313" key="3">
    <source>
        <dbReference type="Proteomes" id="UP000034034"/>
    </source>
</evidence>
<dbReference type="PATRIC" id="fig|408015.6.peg.3725"/>
<dbReference type="Proteomes" id="UP000034034">
    <property type="component" value="Chromosome"/>
</dbReference>
<dbReference type="GO" id="GO:0031179">
    <property type="term" value="P:peptide modification"/>
    <property type="evidence" value="ECO:0007669"/>
    <property type="project" value="InterPro"/>
</dbReference>
<dbReference type="EMBL" id="CP009922">
    <property type="protein sequence ID" value="AKG45060.1"/>
    <property type="molecule type" value="Genomic_DNA"/>
</dbReference>
<keyword evidence="1" id="KW-0862">Zinc</keyword>
<dbReference type="InterPro" id="IPR033889">
    <property type="entry name" value="LanC"/>
</dbReference>
<dbReference type="STRING" id="408015.SXIM_36760"/>
<feature type="binding site" evidence="1">
    <location>
        <position position="294"/>
    </location>
    <ligand>
        <name>Zn(2+)</name>
        <dbReference type="ChEBI" id="CHEBI:29105"/>
    </ligand>
</feature>
<accession>A0A0F7FXC0</accession>
<dbReference type="InterPro" id="IPR007822">
    <property type="entry name" value="LANC-like"/>
</dbReference>
<dbReference type="PRINTS" id="PR01950">
    <property type="entry name" value="LANCSUPER"/>
</dbReference>
<sequence>MNPTPTRADPHTGAAGITAEVVRRLREPGRILDHFTASPDTALWTPQTRHTLGRGLAGTALFLDHTEAGGQDTGAAAHAHLTAVARWLGRIPALNAGLHTGLAGIGLAAHGRAARTGGYTTFLDRLDRALTAMAASQHEAAAAPLSTLAGHDIIVGLTGTGRYALLRGAPLRPVLESVLAALVRLTEPVATEGGSVPGYWSLSRPRGEPVTRAREGHLNLGLSHGIAGPLALLSLALEAGVRVPGQREAIERIARVYVERHRADPYGLHWPNLLTWDDWHHAGAGAGRGRVAWCYGGLGIACALRLAARATGRADLAELAAQAVAAMIRVPAGEWGITDASLCHGWAGALNCLKFFATGEHATAVARTREHLAERIVRHFEPGSAFGYRYPEQGSGRPIDAPGFLDGAAGVALALDAHTRGDTAPAAWDAALLLA</sequence>
<organism evidence="2 3">
    <name type="scientific">Streptomyces xiamenensis</name>
    <dbReference type="NCBI Taxonomy" id="408015"/>
    <lineage>
        <taxon>Bacteria</taxon>
        <taxon>Bacillati</taxon>
        <taxon>Actinomycetota</taxon>
        <taxon>Actinomycetes</taxon>
        <taxon>Kitasatosporales</taxon>
        <taxon>Streptomycetaceae</taxon>
        <taxon>Streptomyces</taxon>
    </lineage>
</organism>
<dbReference type="RefSeq" id="WP_053116244.1">
    <property type="nucleotide sequence ID" value="NZ_CP009922.3"/>
</dbReference>